<keyword evidence="2" id="KW-0413">Isomerase</keyword>
<keyword evidence="3" id="KW-1185">Reference proteome</keyword>
<dbReference type="PANTHER" id="PTHR12110">
    <property type="entry name" value="HYDROXYPYRUVATE ISOMERASE"/>
    <property type="match status" value="1"/>
</dbReference>
<evidence type="ECO:0000313" key="2">
    <source>
        <dbReference type="EMBL" id="MBC8543121.1"/>
    </source>
</evidence>
<dbReference type="InterPro" id="IPR036237">
    <property type="entry name" value="Xyl_isomerase-like_sf"/>
</dbReference>
<proteinExistence type="predicted"/>
<comment type="caution">
    <text evidence="2">The sequence shown here is derived from an EMBL/GenBank/DDBJ whole genome shotgun (WGS) entry which is preliminary data.</text>
</comment>
<feature type="domain" description="Xylose isomerase-like TIM barrel" evidence="1">
    <location>
        <begin position="23"/>
        <end position="245"/>
    </location>
</feature>
<dbReference type="SUPFAM" id="SSF51658">
    <property type="entry name" value="Xylose isomerase-like"/>
    <property type="match status" value="1"/>
</dbReference>
<protein>
    <submittedName>
        <fullName evidence="2">Sugar phosphate isomerase/epimerase</fullName>
    </submittedName>
</protein>
<accession>A0A926DR97</accession>
<dbReference type="AlphaFoldDB" id="A0A926DR97"/>
<dbReference type="RefSeq" id="WP_177717517.1">
    <property type="nucleotide sequence ID" value="NZ_JACRSQ010000007.1"/>
</dbReference>
<dbReference type="EMBL" id="JACRSQ010000007">
    <property type="protein sequence ID" value="MBC8543121.1"/>
    <property type="molecule type" value="Genomic_DNA"/>
</dbReference>
<evidence type="ECO:0000313" key="3">
    <source>
        <dbReference type="Proteomes" id="UP000657006"/>
    </source>
</evidence>
<dbReference type="InterPro" id="IPR050312">
    <property type="entry name" value="IolE/XylAMocC-like"/>
</dbReference>
<dbReference type="GO" id="GO:0016853">
    <property type="term" value="F:isomerase activity"/>
    <property type="evidence" value="ECO:0007669"/>
    <property type="project" value="UniProtKB-KW"/>
</dbReference>
<dbReference type="Gene3D" id="3.20.20.150">
    <property type="entry name" value="Divalent-metal-dependent TIM barrel enzymes"/>
    <property type="match status" value="1"/>
</dbReference>
<evidence type="ECO:0000259" key="1">
    <source>
        <dbReference type="Pfam" id="PF01261"/>
    </source>
</evidence>
<dbReference type="PANTHER" id="PTHR12110:SF53">
    <property type="entry name" value="BLR5974 PROTEIN"/>
    <property type="match status" value="1"/>
</dbReference>
<name>A0A926DR97_9FIRM</name>
<dbReference type="Proteomes" id="UP000657006">
    <property type="component" value="Unassembled WGS sequence"/>
</dbReference>
<reference evidence="2" key="1">
    <citation type="submission" date="2020-08" db="EMBL/GenBank/DDBJ databases">
        <title>Genome public.</title>
        <authorList>
            <person name="Liu C."/>
            <person name="Sun Q."/>
        </authorList>
    </citation>
    <scope>NUCLEOTIDE SEQUENCE</scope>
    <source>
        <strain evidence="2">NSJ-32</strain>
    </source>
</reference>
<dbReference type="InterPro" id="IPR013022">
    <property type="entry name" value="Xyl_isomerase-like_TIM-brl"/>
</dbReference>
<dbReference type="Pfam" id="PF01261">
    <property type="entry name" value="AP_endonuc_2"/>
    <property type="match status" value="1"/>
</dbReference>
<sequence length="274" mass="30694">MKISMWSSFYRDLSPKEMVLRIQKNGWTYSELSDEHGAMLLQMGDPKTMGQEFKAFADSHQVQFPQGHLWLACPLCAPDEDMVLRTLESWLDLFYAAGVRRAVLHCDSDSFPEGTSKQTMLETNVDRVRKLARYLSGTDMILCLENLLKITDSVDELLQIIHAVGGPNLGICLDTGHLNLAGHDQADFIHKAAPYLKALHIADNDGSSDQHIMPFGRGKVDFVKVVKSLAQIQYDGVYNFEIGGETGCPLAIRDLKMHYLKAVMKEMEAMVDGL</sequence>
<organism evidence="2 3">
    <name type="scientific">Bianquea renquensis</name>
    <dbReference type="NCBI Taxonomy" id="2763661"/>
    <lineage>
        <taxon>Bacteria</taxon>
        <taxon>Bacillati</taxon>
        <taxon>Bacillota</taxon>
        <taxon>Clostridia</taxon>
        <taxon>Eubacteriales</taxon>
        <taxon>Bianqueaceae</taxon>
        <taxon>Bianquea</taxon>
    </lineage>
</organism>
<gene>
    <name evidence="2" type="ORF">H8730_06155</name>
</gene>